<accession>A0A8H6VZB8</accession>
<dbReference type="PROSITE" id="PS00463">
    <property type="entry name" value="ZN2_CY6_FUNGAL_1"/>
    <property type="match status" value="1"/>
</dbReference>
<keyword evidence="3" id="KW-0805">Transcription regulation</keyword>
<dbReference type="InterPro" id="IPR001138">
    <property type="entry name" value="Zn2Cys6_DnaBD"/>
</dbReference>
<dbReference type="InterPro" id="IPR036864">
    <property type="entry name" value="Zn2-C6_fun-type_DNA-bd_sf"/>
</dbReference>
<evidence type="ECO:0000313" key="8">
    <source>
        <dbReference type="Proteomes" id="UP000636479"/>
    </source>
</evidence>
<keyword evidence="4" id="KW-0804">Transcription</keyword>
<dbReference type="OrthoDB" id="39175at2759"/>
<name>A0A8H6VZB8_9AGAR</name>
<dbReference type="PROSITE" id="PS50048">
    <property type="entry name" value="ZN2_CY6_FUNGAL_2"/>
    <property type="match status" value="1"/>
</dbReference>
<dbReference type="EMBL" id="JACAZF010000008">
    <property type="protein sequence ID" value="KAF7297361.1"/>
    <property type="molecule type" value="Genomic_DNA"/>
</dbReference>
<organism evidence="7 8">
    <name type="scientific">Mycena indigotica</name>
    <dbReference type="NCBI Taxonomy" id="2126181"/>
    <lineage>
        <taxon>Eukaryota</taxon>
        <taxon>Fungi</taxon>
        <taxon>Dikarya</taxon>
        <taxon>Basidiomycota</taxon>
        <taxon>Agaricomycotina</taxon>
        <taxon>Agaricomycetes</taxon>
        <taxon>Agaricomycetidae</taxon>
        <taxon>Agaricales</taxon>
        <taxon>Marasmiineae</taxon>
        <taxon>Mycenaceae</taxon>
        <taxon>Mycena</taxon>
    </lineage>
</organism>
<evidence type="ECO:0000256" key="1">
    <source>
        <dbReference type="ARBA" id="ARBA00004123"/>
    </source>
</evidence>
<dbReference type="SMART" id="SM00066">
    <property type="entry name" value="GAL4"/>
    <property type="match status" value="1"/>
</dbReference>
<comment type="caution">
    <text evidence="7">The sequence shown here is derived from an EMBL/GenBank/DDBJ whole genome shotgun (WGS) entry which is preliminary data.</text>
</comment>
<dbReference type="PANTHER" id="PTHR47338:SF5">
    <property type="entry name" value="ZN(II)2CYS6 TRANSCRIPTION FACTOR (EUROFUNG)"/>
    <property type="match status" value="1"/>
</dbReference>
<gene>
    <name evidence="7" type="ORF">MIND_00969600</name>
</gene>
<dbReference type="Pfam" id="PF00172">
    <property type="entry name" value="Zn_clus"/>
    <property type="match status" value="1"/>
</dbReference>
<dbReference type="Gene3D" id="4.10.240.10">
    <property type="entry name" value="Zn(2)-C6 fungal-type DNA-binding domain"/>
    <property type="match status" value="1"/>
</dbReference>
<protein>
    <submittedName>
        <fullName evidence="7">Zn(2)-C6 fungal-type domain-containing protein</fullName>
    </submittedName>
</protein>
<reference evidence="7" key="1">
    <citation type="submission" date="2020-05" db="EMBL/GenBank/DDBJ databases">
        <title>Mycena genomes resolve the evolution of fungal bioluminescence.</title>
        <authorList>
            <person name="Tsai I.J."/>
        </authorList>
    </citation>
    <scope>NUCLEOTIDE SEQUENCE</scope>
    <source>
        <strain evidence="7">171206Taipei</strain>
    </source>
</reference>
<feature type="domain" description="Zn(2)-C6 fungal-type" evidence="6">
    <location>
        <begin position="33"/>
        <end position="63"/>
    </location>
</feature>
<dbReference type="InterPro" id="IPR050815">
    <property type="entry name" value="TF_fung"/>
</dbReference>
<evidence type="ECO:0000256" key="3">
    <source>
        <dbReference type="ARBA" id="ARBA00023015"/>
    </source>
</evidence>
<keyword evidence="5" id="KW-0539">Nucleus</keyword>
<evidence type="ECO:0000256" key="4">
    <source>
        <dbReference type="ARBA" id="ARBA00023163"/>
    </source>
</evidence>
<sequence length="71" mass="7940">MSATTTNNNNGQGVGYYYDPLDGPRTSRRTPMACQFCRARKLKCDGLRPQCTNCARRNCACNYIPVSQTTK</sequence>
<evidence type="ECO:0000259" key="6">
    <source>
        <dbReference type="PROSITE" id="PS50048"/>
    </source>
</evidence>
<proteinExistence type="predicted"/>
<dbReference type="GO" id="GO:0008270">
    <property type="term" value="F:zinc ion binding"/>
    <property type="evidence" value="ECO:0007669"/>
    <property type="project" value="InterPro"/>
</dbReference>
<dbReference type="CDD" id="cd00067">
    <property type="entry name" value="GAL4"/>
    <property type="match status" value="1"/>
</dbReference>
<comment type="subcellular location">
    <subcellularLocation>
        <location evidence="1">Nucleus</location>
    </subcellularLocation>
</comment>
<evidence type="ECO:0000313" key="7">
    <source>
        <dbReference type="EMBL" id="KAF7297361.1"/>
    </source>
</evidence>
<dbReference type="GO" id="GO:0000981">
    <property type="term" value="F:DNA-binding transcription factor activity, RNA polymerase II-specific"/>
    <property type="evidence" value="ECO:0007669"/>
    <property type="project" value="InterPro"/>
</dbReference>
<dbReference type="PANTHER" id="PTHR47338">
    <property type="entry name" value="ZN(II)2CYS6 TRANSCRIPTION FACTOR (EUROFUNG)-RELATED"/>
    <property type="match status" value="1"/>
</dbReference>
<dbReference type="AlphaFoldDB" id="A0A8H6VZB8"/>
<dbReference type="GO" id="GO:0005634">
    <property type="term" value="C:nucleus"/>
    <property type="evidence" value="ECO:0007669"/>
    <property type="project" value="UniProtKB-SubCell"/>
</dbReference>
<dbReference type="Proteomes" id="UP000636479">
    <property type="component" value="Unassembled WGS sequence"/>
</dbReference>
<dbReference type="GeneID" id="59348824"/>
<keyword evidence="8" id="KW-1185">Reference proteome</keyword>
<dbReference type="SUPFAM" id="SSF57701">
    <property type="entry name" value="Zn2/Cys6 DNA-binding domain"/>
    <property type="match status" value="1"/>
</dbReference>
<evidence type="ECO:0000256" key="2">
    <source>
        <dbReference type="ARBA" id="ARBA00022723"/>
    </source>
</evidence>
<evidence type="ECO:0000256" key="5">
    <source>
        <dbReference type="ARBA" id="ARBA00023242"/>
    </source>
</evidence>
<dbReference type="RefSeq" id="XP_037217720.1">
    <property type="nucleotide sequence ID" value="XM_037366308.1"/>
</dbReference>
<keyword evidence="2" id="KW-0479">Metal-binding</keyword>